<name>A0A814M8J1_9BILA</name>
<sequence length="296" mass="35052">MLLVDLLSQSNTLQTLTTIDNNDNLYSISTIEIPLKSSQPILTVSSNNIFVNEQTTRKNQLVLIGDNLKKTFIELPINEPIIDSLWYDKKQKLLLLTETKIFTYDLDTKIIKAIIDIKPTDGRVFKCFGKFNNECSLLIAYDEWGLKFIEKWDVNEDESWELTEKFPLNLTSNEFIGSMLTIYDNDNFNLAITIYNDFTEEWRMELRHIETGICSRSILLSRYDRENDYRMIYTENMISDIKWLIYSQSSKKIIAINSKWQKTYFPYKFPIYRMELFQNNSVIIRTTKKINIHRFT</sequence>
<protein>
    <submittedName>
        <fullName evidence="1">Uncharacterized protein</fullName>
    </submittedName>
</protein>
<gene>
    <name evidence="1" type="ORF">JYZ213_LOCUS19996</name>
    <name evidence="2" type="ORF">OXD698_LOCUS5292</name>
</gene>
<comment type="caution">
    <text evidence="1">The sequence shown here is derived from an EMBL/GenBank/DDBJ whole genome shotgun (WGS) entry which is preliminary data.</text>
</comment>
<dbReference type="EMBL" id="CAJOAZ010000212">
    <property type="protein sequence ID" value="CAF3578651.1"/>
    <property type="molecule type" value="Genomic_DNA"/>
</dbReference>
<dbReference type="EMBL" id="CAJNOG010000207">
    <property type="protein sequence ID" value="CAF1075472.1"/>
    <property type="molecule type" value="Genomic_DNA"/>
</dbReference>
<reference evidence="1" key="1">
    <citation type="submission" date="2021-02" db="EMBL/GenBank/DDBJ databases">
        <authorList>
            <person name="Nowell W R."/>
        </authorList>
    </citation>
    <scope>NUCLEOTIDE SEQUENCE</scope>
</reference>
<dbReference type="Proteomes" id="UP000663844">
    <property type="component" value="Unassembled WGS sequence"/>
</dbReference>
<dbReference type="Proteomes" id="UP000663845">
    <property type="component" value="Unassembled WGS sequence"/>
</dbReference>
<evidence type="ECO:0000313" key="3">
    <source>
        <dbReference type="Proteomes" id="UP000663845"/>
    </source>
</evidence>
<evidence type="ECO:0000313" key="1">
    <source>
        <dbReference type="EMBL" id="CAF1075472.1"/>
    </source>
</evidence>
<organism evidence="1 3">
    <name type="scientific">Adineta steineri</name>
    <dbReference type="NCBI Taxonomy" id="433720"/>
    <lineage>
        <taxon>Eukaryota</taxon>
        <taxon>Metazoa</taxon>
        <taxon>Spiralia</taxon>
        <taxon>Gnathifera</taxon>
        <taxon>Rotifera</taxon>
        <taxon>Eurotatoria</taxon>
        <taxon>Bdelloidea</taxon>
        <taxon>Adinetida</taxon>
        <taxon>Adinetidae</taxon>
        <taxon>Adineta</taxon>
    </lineage>
</organism>
<accession>A0A814M8J1</accession>
<proteinExistence type="predicted"/>
<dbReference type="AlphaFoldDB" id="A0A814M8J1"/>
<evidence type="ECO:0000313" key="2">
    <source>
        <dbReference type="EMBL" id="CAF3578651.1"/>
    </source>
</evidence>